<keyword evidence="9" id="KW-1185">Reference proteome</keyword>
<dbReference type="GeneID" id="113394468"/>
<sequence>MFYIDSQKTLTRRDSSLILTGSYTRNDHNEFELLNTRVPSTGRLTSDSGVSLAQRPKGSVRKEIITSLFESMLDNIVESWEVIGQRKNEEFVSELPKTPSELIVVNKKKKTVVGLSKTKKSRSKIELDESTQVNDLLQLCWWSAPDERAYIRFRNGNVFEGNISMKCMHGEGRYQWSDGTIFLGQFKDNKIMGKGVVQWKNDTWYEGDFAGNLRHGKGLYVDSRNQCSYSGGWHYGTKHGEGVIHYSGFFKNSYDGQWIHNVRHGFGSREYCEMSGYKGEWDTSIREGKGLMIWPNHDFYRGEWKNGIMSGYGVYIWDAYYNNSMSSPSLCAYRGSWEKGTRNGYGVLNLGLGLGSFYKGEFKNNKKHGVGRFVTNNGLILQHKQLFFDDNIGHLTSKVQENEFTGHLYTQLEEPYTFDICDNSVGLIYHIEQGIKNIDKQHEIRAAIINDFIEFNKATHSLSIAPKEDVREEISKFYFDDFIEFEVDSLRKALKCYESFLKKIYYRYATICNREEIHFTPVLIRLYLWQLFYDCNIHTKGLTLFEIDKAFHENPDWISKRPQDPFETIYFWQFQHYLITVSRKLYAKKHLPTKKPDSMIGNAFRIFMEKDVLPGAGRGRGKLVEGYASFVPLKGLYELYCSLGEPCTIRKFLCAIRQSPHCSTQPKQFIVEDSCPIMGLNAYIFGNEMTFITDDPIENNAQKLNSCFRLFNISNLSSKTVIKIFSYIFPQICVSNKIIDLNVEITFFEFFEAFIICVEESIRVSNENQENISLSNLEALLKHKI</sequence>
<keyword evidence="3" id="KW-0963">Cytoplasm</keyword>
<evidence type="ECO:0000313" key="10">
    <source>
        <dbReference type="RefSeq" id="XP_064076611.1"/>
    </source>
</evidence>
<evidence type="ECO:0000256" key="2">
    <source>
        <dbReference type="ARBA" id="ARBA00004430"/>
    </source>
</evidence>
<dbReference type="RefSeq" id="XP_064076611.1">
    <property type="nucleotide sequence ID" value="XM_064220541.1"/>
</dbReference>
<dbReference type="SMART" id="SM00698">
    <property type="entry name" value="MORN"/>
    <property type="match status" value="9"/>
</dbReference>
<organism evidence="9 10">
    <name type="scientific">Vanessa tameamea</name>
    <name type="common">Kamehameha butterfly</name>
    <dbReference type="NCBI Taxonomy" id="334116"/>
    <lineage>
        <taxon>Eukaryota</taxon>
        <taxon>Metazoa</taxon>
        <taxon>Ecdysozoa</taxon>
        <taxon>Arthropoda</taxon>
        <taxon>Hexapoda</taxon>
        <taxon>Insecta</taxon>
        <taxon>Pterygota</taxon>
        <taxon>Neoptera</taxon>
        <taxon>Endopterygota</taxon>
        <taxon>Lepidoptera</taxon>
        <taxon>Glossata</taxon>
        <taxon>Ditrysia</taxon>
        <taxon>Papilionoidea</taxon>
        <taxon>Nymphalidae</taxon>
        <taxon>Nymphalinae</taxon>
        <taxon>Vanessa</taxon>
    </lineage>
</organism>
<dbReference type="PANTHER" id="PTHR46613">
    <property type="entry name" value="RADIAL SPOKE HEAD 10 HOMOLOG B-RELATED"/>
    <property type="match status" value="1"/>
</dbReference>
<dbReference type="PANTHER" id="PTHR46613:SF1">
    <property type="entry name" value="RADIAL SPOKE HEAD 10 HOMOLOG B-RELATED"/>
    <property type="match status" value="1"/>
</dbReference>
<evidence type="ECO:0000256" key="8">
    <source>
        <dbReference type="ARBA" id="ARBA00023273"/>
    </source>
</evidence>
<evidence type="ECO:0000256" key="7">
    <source>
        <dbReference type="ARBA" id="ARBA00023212"/>
    </source>
</evidence>
<protein>
    <submittedName>
        <fullName evidence="10">Radial spoke head 10 homolog B-like</fullName>
    </submittedName>
</protein>
<evidence type="ECO:0000256" key="1">
    <source>
        <dbReference type="ARBA" id="ARBA00004230"/>
    </source>
</evidence>
<evidence type="ECO:0000256" key="3">
    <source>
        <dbReference type="ARBA" id="ARBA00022490"/>
    </source>
</evidence>
<dbReference type="Proteomes" id="UP001652626">
    <property type="component" value="Chromosome 4"/>
</dbReference>
<dbReference type="Pfam" id="PF02493">
    <property type="entry name" value="MORN"/>
    <property type="match status" value="9"/>
</dbReference>
<gene>
    <name evidence="10" type="primary">LOC113394468</name>
</gene>
<evidence type="ECO:0000256" key="4">
    <source>
        <dbReference type="ARBA" id="ARBA00022737"/>
    </source>
</evidence>
<evidence type="ECO:0000313" key="9">
    <source>
        <dbReference type="Proteomes" id="UP001652626"/>
    </source>
</evidence>
<keyword evidence="8" id="KW-0966">Cell projection</keyword>
<comment type="subcellular location">
    <subcellularLocation>
        <location evidence="1">Cell projection</location>
        <location evidence="1">Cilium</location>
        <location evidence="1">Flagellum</location>
    </subcellularLocation>
    <subcellularLocation>
        <location evidence="2">Cytoplasm</location>
        <location evidence="2">Cytoskeleton</location>
        <location evidence="2">Cilium axoneme</location>
    </subcellularLocation>
</comment>
<keyword evidence="4" id="KW-0677">Repeat</keyword>
<dbReference type="Gene3D" id="2.20.110.10">
    <property type="entry name" value="Histone H3 K4-specific methyltransferase SET7/9 N-terminal domain"/>
    <property type="match status" value="1"/>
</dbReference>
<keyword evidence="6" id="KW-0969">Cilium</keyword>
<keyword evidence="7" id="KW-0206">Cytoskeleton</keyword>
<dbReference type="InterPro" id="IPR003409">
    <property type="entry name" value="MORN"/>
</dbReference>
<proteinExistence type="predicted"/>
<name>A0ABM4AZ83_VANTA</name>
<evidence type="ECO:0000256" key="5">
    <source>
        <dbReference type="ARBA" id="ARBA00022846"/>
    </source>
</evidence>
<reference evidence="10" key="1">
    <citation type="submission" date="2025-08" db="UniProtKB">
        <authorList>
            <consortium name="RefSeq"/>
        </authorList>
    </citation>
    <scope>IDENTIFICATION</scope>
    <source>
        <tissue evidence="10">Whole body</tissue>
    </source>
</reference>
<accession>A0ABM4AZ83</accession>
<evidence type="ECO:0000256" key="6">
    <source>
        <dbReference type="ARBA" id="ARBA00023069"/>
    </source>
</evidence>
<keyword evidence="5" id="KW-0282">Flagellum</keyword>
<dbReference type="SUPFAM" id="SSF82185">
    <property type="entry name" value="Histone H3 K4-specific methyltransferase SET7/9 N-terminal domain"/>
    <property type="match status" value="2"/>
</dbReference>